<dbReference type="AlphaFoldDB" id="A0A2P5C4G7"/>
<evidence type="ECO:0000313" key="2">
    <source>
        <dbReference type="Proteomes" id="UP000237105"/>
    </source>
</evidence>
<dbReference type="EMBL" id="JXTB01000177">
    <property type="protein sequence ID" value="PON55911.1"/>
    <property type="molecule type" value="Genomic_DNA"/>
</dbReference>
<evidence type="ECO:0000313" key="1">
    <source>
        <dbReference type="EMBL" id="PON55911.1"/>
    </source>
</evidence>
<dbReference type="Proteomes" id="UP000237105">
    <property type="component" value="Unassembled WGS sequence"/>
</dbReference>
<name>A0A2P5C4G7_PARAD</name>
<gene>
    <name evidence="1" type="ORF">PanWU01x14_184830</name>
</gene>
<protein>
    <submittedName>
        <fullName evidence="1">Uncharacterized protein</fullName>
    </submittedName>
</protein>
<comment type="caution">
    <text evidence="1">The sequence shown here is derived from an EMBL/GenBank/DDBJ whole genome shotgun (WGS) entry which is preliminary data.</text>
</comment>
<reference evidence="2" key="1">
    <citation type="submission" date="2016-06" db="EMBL/GenBank/DDBJ databases">
        <title>Parallel loss of symbiosis genes in relatives of nitrogen-fixing non-legume Parasponia.</title>
        <authorList>
            <person name="Van Velzen R."/>
            <person name="Holmer R."/>
            <person name="Bu F."/>
            <person name="Rutten L."/>
            <person name="Van Zeijl A."/>
            <person name="Liu W."/>
            <person name="Santuari L."/>
            <person name="Cao Q."/>
            <person name="Sharma T."/>
            <person name="Shen D."/>
            <person name="Roswanjaya Y."/>
            <person name="Wardhani T."/>
            <person name="Kalhor M.S."/>
            <person name="Jansen J."/>
            <person name="Van den Hoogen J."/>
            <person name="Gungor B."/>
            <person name="Hartog M."/>
            <person name="Hontelez J."/>
            <person name="Verver J."/>
            <person name="Yang W.-C."/>
            <person name="Schijlen E."/>
            <person name="Repin R."/>
            <person name="Schilthuizen M."/>
            <person name="Schranz E."/>
            <person name="Heidstra R."/>
            <person name="Miyata K."/>
            <person name="Fedorova E."/>
            <person name="Kohlen W."/>
            <person name="Bisseling T."/>
            <person name="Smit S."/>
            <person name="Geurts R."/>
        </authorList>
    </citation>
    <scope>NUCLEOTIDE SEQUENCE [LARGE SCALE GENOMIC DNA]</scope>
    <source>
        <strain evidence="2">cv. WU1-14</strain>
    </source>
</reference>
<accession>A0A2P5C4G7</accession>
<proteinExistence type="predicted"/>
<keyword evidence="2" id="KW-1185">Reference proteome</keyword>
<sequence length="71" mass="7945">MAFSPPSTFLTSLWIFASSVSKPSQRLSRSSTHLPNVPKLDSSRDTLVFKLVITSLDLPWVAPFLLYHAQI</sequence>
<organism evidence="1 2">
    <name type="scientific">Parasponia andersonii</name>
    <name type="common">Sponia andersonii</name>
    <dbReference type="NCBI Taxonomy" id="3476"/>
    <lineage>
        <taxon>Eukaryota</taxon>
        <taxon>Viridiplantae</taxon>
        <taxon>Streptophyta</taxon>
        <taxon>Embryophyta</taxon>
        <taxon>Tracheophyta</taxon>
        <taxon>Spermatophyta</taxon>
        <taxon>Magnoliopsida</taxon>
        <taxon>eudicotyledons</taxon>
        <taxon>Gunneridae</taxon>
        <taxon>Pentapetalae</taxon>
        <taxon>rosids</taxon>
        <taxon>fabids</taxon>
        <taxon>Rosales</taxon>
        <taxon>Cannabaceae</taxon>
        <taxon>Parasponia</taxon>
    </lineage>
</organism>